<protein>
    <recommendedName>
        <fullName evidence="4">Demethylmenaquinone methyltransferase</fullName>
        <ecNumber evidence="4">2.1.1.163</ecNumber>
    </recommendedName>
</protein>
<dbReference type="Proteomes" id="UP000189933">
    <property type="component" value="Unassembled WGS sequence"/>
</dbReference>
<dbReference type="PANTHER" id="PTHR43591:SF24">
    <property type="entry name" value="2-METHOXY-6-POLYPRENYL-1,4-BENZOQUINOL METHYLASE, MITOCHONDRIAL"/>
    <property type="match status" value="1"/>
</dbReference>
<keyword evidence="3 4" id="KW-0949">S-adenosyl-L-methionine</keyword>
<reference evidence="6" key="1">
    <citation type="submission" date="2017-02" db="EMBL/GenBank/DDBJ databases">
        <authorList>
            <person name="Varghese N."/>
            <person name="Submissions S."/>
        </authorList>
    </citation>
    <scope>NUCLEOTIDE SEQUENCE [LARGE SCALE GENOMIC DNA]</scope>
    <source>
        <strain evidence="6">DSM 16521</strain>
    </source>
</reference>
<dbReference type="OrthoDB" id="9808140at2"/>
<keyword evidence="6" id="KW-1185">Reference proteome</keyword>
<feature type="binding site" evidence="4">
    <location>
        <position position="83"/>
    </location>
    <ligand>
        <name>S-adenosyl-L-methionine</name>
        <dbReference type="ChEBI" id="CHEBI:59789"/>
    </ligand>
</feature>
<dbReference type="EMBL" id="FUXM01000024">
    <property type="protein sequence ID" value="SKA10257.1"/>
    <property type="molecule type" value="Genomic_DNA"/>
</dbReference>
<dbReference type="InterPro" id="IPR004033">
    <property type="entry name" value="UbiE/COQ5_MeTrFase"/>
</dbReference>
<sequence length="240" mass="26759">MSLPSKEQKESYVREMFNAIARRYDLMNTLMTFGLDRRWRRFAVARSGMGPGKQALDICCGTGMLAMALAEAGGPTGRVVGLDFSENMLAVARENLRHFPLQENITLIQGNAMALPFADNSFDCVTVGWGLRNVPDLDQVLREMTRVVKPGGMVVSLDMAKPSAPVFKELYWFYFEKLVPLMGKFWAGRASAYSYLHDSARVFPHQAELARRFAAAGLVDCRYHDLTGGVVAVVEGRKPR</sequence>
<dbReference type="NCBIfam" id="NF001244">
    <property type="entry name" value="PRK00216.1-5"/>
    <property type="match status" value="1"/>
</dbReference>
<comment type="pathway">
    <text evidence="4">Quinol/quinone metabolism; menaquinone biosynthesis; menaquinol from 1,4-dihydroxy-2-naphthoate: step 2/2.</text>
</comment>
<comment type="function">
    <text evidence="4">Methyltransferase required for the conversion of demethylmenaquinol (DMKH2) to menaquinol (MKH2).</text>
</comment>
<evidence type="ECO:0000313" key="5">
    <source>
        <dbReference type="EMBL" id="SKA10257.1"/>
    </source>
</evidence>
<keyword evidence="4" id="KW-0474">Menaquinone biosynthesis</keyword>
<evidence type="ECO:0000256" key="2">
    <source>
        <dbReference type="ARBA" id="ARBA00022679"/>
    </source>
</evidence>
<gene>
    <name evidence="4" type="primary">menG</name>
    <name evidence="5" type="ORF">SAMN02745885_01916</name>
</gene>
<evidence type="ECO:0000256" key="1">
    <source>
        <dbReference type="ARBA" id="ARBA00022603"/>
    </source>
</evidence>
<dbReference type="Gene3D" id="3.40.50.150">
    <property type="entry name" value="Vaccinia Virus protein VP39"/>
    <property type="match status" value="1"/>
</dbReference>
<keyword evidence="2 4" id="KW-0808">Transferase</keyword>
<comment type="catalytic activity">
    <reaction evidence="4">
        <text>a 2-demethylmenaquinol + S-adenosyl-L-methionine = a menaquinol + S-adenosyl-L-homocysteine + H(+)</text>
        <dbReference type="Rhea" id="RHEA:42640"/>
        <dbReference type="Rhea" id="RHEA-COMP:9539"/>
        <dbReference type="Rhea" id="RHEA-COMP:9563"/>
        <dbReference type="ChEBI" id="CHEBI:15378"/>
        <dbReference type="ChEBI" id="CHEBI:18151"/>
        <dbReference type="ChEBI" id="CHEBI:55437"/>
        <dbReference type="ChEBI" id="CHEBI:57856"/>
        <dbReference type="ChEBI" id="CHEBI:59789"/>
        <dbReference type="EC" id="2.1.1.163"/>
    </reaction>
</comment>
<name>A0A1T4R329_9FIRM</name>
<keyword evidence="1 4" id="KW-0489">Methyltransferase</keyword>
<dbReference type="RefSeq" id="WP_078665950.1">
    <property type="nucleotide sequence ID" value="NZ_FUXM01000024.1"/>
</dbReference>
<dbReference type="NCBIfam" id="TIGR01934">
    <property type="entry name" value="MenG_MenH_UbiE"/>
    <property type="match status" value="1"/>
</dbReference>
<proteinExistence type="inferred from homology"/>
<organism evidence="5 6">
    <name type="scientific">Carboxydocella sporoproducens DSM 16521</name>
    <dbReference type="NCBI Taxonomy" id="1121270"/>
    <lineage>
        <taxon>Bacteria</taxon>
        <taxon>Bacillati</taxon>
        <taxon>Bacillota</taxon>
        <taxon>Clostridia</taxon>
        <taxon>Eubacteriales</taxon>
        <taxon>Clostridiales Family XVI. Incertae Sedis</taxon>
        <taxon>Carboxydocella</taxon>
    </lineage>
</organism>
<dbReference type="PROSITE" id="PS51608">
    <property type="entry name" value="SAM_MT_UBIE"/>
    <property type="match status" value="1"/>
</dbReference>
<dbReference type="GO" id="GO:0009234">
    <property type="term" value="P:menaquinone biosynthetic process"/>
    <property type="evidence" value="ECO:0007669"/>
    <property type="project" value="UniProtKB-UniRule"/>
</dbReference>
<evidence type="ECO:0000256" key="3">
    <source>
        <dbReference type="ARBA" id="ARBA00022691"/>
    </source>
</evidence>
<dbReference type="CDD" id="cd02440">
    <property type="entry name" value="AdoMet_MTases"/>
    <property type="match status" value="1"/>
</dbReference>
<dbReference type="InterPro" id="IPR029063">
    <property type="entry name" value="SAM-dependent_MTases_sf"/>
</dbReference>
<dbReference type="EC" id="2.1.1.163" evidence="4"/>
<comment type="caution">
    <text evidence="4">Lacks conserved residue(s) required for the propagation of feature annotation.</text>
</comment>
<dbReference type="UniPathway" id="UPA00079">
    <property type="reaction ID" value="UER00169"/>
</dbReference>
<dbReference type="PANTHER" id="PTHR43591">
    <property type="entry name" value="METHYLTRANSFERASE"/>
    <property type="match status" value="1"/>
</dbReference>
<dbReference type="HAMAP" id="MF_01813">
    <property type="entry name" value="MenG_UbiE_methyltr"/>
    <property type="match status" value="1"/>
</dbReference>
<dbReference type="Pfam" id="PF01209">
    <property type="entry name" value="Ubie_methyltran"/>
    <property type="match status" value="1"/>
</dbReference>
<comment type="similarity">
    <text evidence="4">Belongs to the class I-like SAM-binding methyltransferase superfamily. MenG/UbiE family.</text>
</comment>
<dbReference type="SUPFAM" id="SSF53335">
    <property type="entry name" value="S-adenosyl-L-methionine-dependent methyltransferases"/>
    <property type="match status" value="1"/>
</dbReference>
<feature type="binding site" evidence="4">
    <location>
        <begin position="111"/>
        <end position="112"/>
    </location>
    <ligand>
        <name>S-adenosyl-L-methionine</name>
        <dbReference type="ChEBI" id="CHEBI:59789"/>
    </ligand>
</feature>
<accession>A0A1T4R329</accession>
<feature type="binding site" evidence="4">
    <location>
        <position position="62"/>
    </location>
    <ligand>
        <name>S-adenosyl-L-methionine</name>
        <dbReference type="ChEBI" id="CHEBI:59789"/>
    </ligand>
</feature>
<evidence type="ECO:0000256" key="4">
    <source>
        <dbReference type="HAMAP-Rule" id="MF_01813"/>
    </source>
</evidence>
<dbReference type="AlphaFoldDB" id="A0A1T4R329"/>
<dbReference type="NCBIfam" id="NF001243">
    <property type="entry name" value="PRK00216.1-4"/>
    <property type="match status" value="1"/>
</dbReference>
<evidence type="ECO:0000313" key="6">
    <source>
        <dbReference type="Proteomes" id="UP000189933"/>
    </source>
</evidence>
<dbReference type="GO" id="GO:0032259">
    <property type="term" value="P:methylation"/>
    <property type="evidence" value="ECO:0007669"/>
    <property type="project" value="UniProtKB-KW"/>
</dbReference>
<dbReference type="GO" id="GO:0043770">
    <property type="term" value="F:demethylmenaquinone methyltransferase activity"/>
    <property type="evidence" value="ECO:0007669"/>
    <property type="project" value="UniProtKB-UniRule"/>
</dbReference>